<evidence type="ECO:0000313" key="3">
    <source>
        <dbReference type="Proteomes" id="UP000022910"/>
    </source>
</evidence>
<dbReference type="HOGENOM" id="CLU_170832_0_0_1"/>
<dbReference type="AlphaFoldDB" id="A0A015KAS1"/>
<reference evidence="2 3" key="1">
    <citation type="submission" date="2014-02" db="EMBL/GenBank/DDBJ databases">
        <title>Single nucleus genome sequencing reveals high similarity among nuclei of an endomycorrhizal fungus.</title>
        <authorList>
            <person name="Lin K."/>
            <person name="Geurts R."/>
            <person name="Zhang Z."/>
            <person name="Limpens E."/>
            <person name="Saunders D.G."/>
            <person name="Mu D."/>
            <person name="Pang E."/>
            <person name="Cao H."/>
            <person name="Cha H."/>
            <person name="Lin T."/>
            <person name="Zhou Q."/>
            <person name="Shang Y."/>
            <person name="Li Y."/>
            <person name="Ivanov S."/>
            <person name="Sharma T."/>
            <person name="Velzen R.V."/>
            <person name="Ruijter N.D."/>
            <person name="Aanen D.K."/>
            <person name="Win J."/>
            <person name="Kamoun S."/>
            <person name="Bisseling T."/>
            <person name="Huang S."/>
        </authorList>
    </citation>
    <scope>NUCLEOTIDE SEQUENCE [LARGE SCALE GENOMIC DNA]</scope>
    <source>
        <strain evidence="3">DAOM197198w</strain>
    </source>
</reference>
<keyword evidence="3" id="KW-1185">Reference proteome</keyword>
<sequence length="97" mass="11178">MITNIEKAQQRVKELEEKLKQAKALKQKVEARAKAAENKQKRAYDTRRKILVGAAILAKVERGEWPKDKMLEMMNQQLTRADDRLLFDLPAVKETGS</sequence>
<keyword evidence="1" id="KW-0175">Coiled coil</keyword>
<dbReference type="EMBL" id="JEMT01011909">
    <property type="protein sequence ID" value="EXX76670.1"/>
    <property type="molecule type" value="Genomic_DNA"/>
</dbReference>
<comment type="caution">
    <text evidence="2">The sequence shown here is derived from an EMBL/GenBank/DDBJ whole genome shotgun (WGS) entry which is preliminary data.</text>
</comment>
<dbReference type="Proteomes" id="UP000022910">
    <property type="component" value="Unassembled WGS sequence"/>
</dbReference>
<evidence type="ECO:0000256" key="1">
    <source>
        <dbReference type="SAM" id="Coils"/>
    </source>
</evidence>
<protein>
    <recommendedName>
        <fullName evidence="4">Mobilization protein</fullName>
    </recommendedName>
</protein>
<evidence type="ECO:0000313" key="2">
    <source>
        <dbReference type="EMBL" id="EXX76670.1"/>
    </source>
</evidence>
<feature type="coiled-coil region" evidence="1">
    <location>
        <begin position="5"/>
        <end position="46"/>
    </location>
</feature>
<organism evidence="2 3">
    <name type="scientific">Rhizophagus irregularis (strain DAOM 197198w)</name>
    <name type="common">Glomus intraradices</name>
    <dbReference type="NCBI Taxonomy" id="1432141"/>
    <lineage>
        <taxon>Eukaryota</taxon>
        <taxon>Fungi</taxon>
        <taxon>Fungi incertae sedis</taxon>
        <taxon>Mucoromycota</taxon>
        <taxon>Glomeromycotina</taxon>
        <taxon>Glomeromycetes</taxon>
        <taxon>Glomerales</taxon>
        <taxon>Glomeraceae</taxon>
        <taxon>Rhizophagus</taxon>
    </lineage>
</organism>
<proteinExistence type="predicted"/>
<accession>A0A015KAS1</accession>
<gene>
    <name evidence="2" type="ORF">RirG_030990</name>
</gene>
<evidence type="ECO:0008006" key="4">
    <source>
        <dbReference type="Google" id="ProtNLM"/>
    </source>
</evidence>
<name>A0A015KAS1_RHIIW</name>